<evidence type="ECO:0000256" key="1">
    <source>
        <dbReference type="SAM" id="MobiDB-lite"/>
    </source>
</evidence>
<dbReference type="EMBL" id="KZ613487">
    <property type="protein sequence ID" value="PMD19856.1"/>
    <property type="molecule type" value="Genomic_DNA"/>
</dbReference>
<feature type="compositionally biased region" description="Polar residues" evidence="1">
    <location>
        <begin position="201"/>
        <end position="212"/>
    </location>
</feature>
<feature type="region of interest" description="Disordered" evidence="1">
    <location>
        <begin position="188"/>
        <end position="225"/>
    </location>
</feature>
<keyword evidence="3" id="KW-1185">Reference proteome</keyword>
<organism evidence="2 3">
    <name type="scientific">Hyaloscypha hepaticicola</name>
    <dbReference type="NCBI Taxonomy" id="2082293"/>
    <lineage>
        <taxon>Eukaryota</taxon>
        <taxon>Fungi</taxon>
        <taxon>Dikarya</taxon>
        <taxon>Ascomycota</taxon>
        <taxon>Pezizomycotina</taxon>
        <taxon>Leotiomycetes</taxon>
        <taxon>Helotiales</taxon>
        <taxon>Hyaloscyphaceae</taxon>
        <taxon>Hyaloscypha</taxon>
    </lineage>
</organism>
<protein>
    <submittedName>
        <fullName evidence="2">Uncharacterized protein</fullName>
    </submittedName>
</protein>
<dbReference type="Proteomes" id="UP000235672">
    <property type="component" value="Unassembled WGS sequence"/>
</dbReference>
<reference evidence="2 3" key="1">
    <citation type="submission" date="2016-05" db="EMBL/GenBank/DDBJ databases">
        <title>A degradative enzymes factory behind the ericoid mycorrhizal symbiosis.</title>
        <authorList>
            <consortium name="DOE Joint Genome Institute"/>
            <person name="Martino E."/>
            <person name="Morin E."/>
            <person name="Grelet G."/>
            <person name="Kuo A."/>
            <person name="Kohler A."/>
            <person name="Daghino S."/>
            <person name="Barry K."/>
            <person name="Choi C."/>
            <person name="Cichocki N."/>
            <person name="Clum A."/>
            <person name="Copeland A."/>
            <person name="Hainaut M."/>
            <person name="Haridas S."/>
            <person name="Labutti K."/>
            <person name="Lindquist E."/>
            <person name="Lipzen A."/>
            <person name="Khouja H.-R."/>
            <person name="Murat C."/>
            <person name="Ohm R."/>
            <person name="Olson A."/>
            <person name="Spatafora J."/>
            <person name="Veneault-Fourrey C."/>
            <person name="Henrissat B."/>
            <person name="Grigoriev I."/>
            <person name="Martin F."/>
            <person name="Perotto S."/>
        </authorList>
    </citation>
    <scope>NUCLEOTIDE SEQUENCE [LARGE SCALE GENOMIC DNA]</scope>
    <source>
        <strain evidence="2 3">UAMH 7357</strain>
    </source>
</reference>
<feature type="region of interest" description="Disordered" evidence="1">
    <location>
        <begin position="53"/>
        <end position="76"/>
    </location>
</feature>
<accession>A0A2J6Q0Z1</accession>
<feature type="compositionally biased region" description="Polar residues" evidence="1">
    <location>
        <begin position="53"/>
        <end position="66"/>
    </location>
</feature>
<feature type="compositionally biased region" description="Basic residues" evidence="1">
    <location>
        <begin position="213"/>
        <end position="225"/>
    </location>
</feature>
<evidence type="ECO:0000313" key="3">
    <source>
        <dbReference type="Proteomes" id="UP000235672"/>
    </source>
</evidence>
<feature type="compositionally biased region" description="Low complexity" evidence="1">
    <location>
        <begin position="189"/>
        <end position="200"/>
    </location>
</feature>
<dbReference type="AlphaFoldDB" id="A0A2J6Q0Z1"/>
<gene>
    <name evidence="2" type="ORF">NA56DRAFT_723555</name>
</gene>
<sequence>MISEYWLLLFDVVAVRDILCARKVKGNYKKSWLNKQCYSKLDTGVGSELVVNNGKNSASRSTQGHNTGFERGREGKKGAESAAKIIAITVKAKATRARNKATVTRIDRILQSSPLPTTGLTGPSGPSETIGSNSAVELIIARADPIIYSGNIKFDPNKTPLLEEKIIIIISKTKKHIHLIDIVDKDLSTDSNSSDSQSNNYTQLSKSELTQSLKKKTQRKFTRLKAKKERAQLRARITVIS</sequence>
<name>A0A2J6Q0Z1_9HELO</name>
<proteinExistence type="predicted"/>
<evidence type="ECO:0000313" key="2">
    <source>
        <dbReference type="EMBL" id="PMD19856.1"/>
    </source>
</evidence>